<evidence type="ECO:0000313" key="16">
    <source>
        <dbReference type="EMBL" id="CAD6188004.1"/>
    </source>
</evidence>
<dbReference type="Pfam" id="PF13499">
    <property type="entry name" value="EF-hand_7"/>
    <property type="match status" value="1"/>
</dbReference>
<keyword evidence="3 12" id="KW-0728">SH3 domain</keyword>
<evidence type="ECO:0000256" key="12">
    <source>
        <dbReference type="PROSITE-ProRule" id="PRU00192"/>
    </source>
</evidence>
<protein>
    <submittedName>
        <fullName evidence="16">Uncharacterized protein</fullName>
    </submittedName>
</protein>
<organism evidence="16 17">
    <name type="scientific">Caenorhabditis auriculariae</name>
    <dbReference type="NCBI Taxonomy" id="2777116"/>
    <lineage>
        <taxon>Eukaryota</taxon>
        <taxon>Metazoa</taxon>
        <taxon>Ecdysozoa</taxon>
        <taxon>Nematoda</taxon>
        <taxon>Chromadorea</taxon>
        <taxon>Rhabditida</taxon>
        <taxon>Rhabditina</taxon>
        <taxon>Rhabditomorpha</taxon>
        <taxon>Rhabditoidea</taxon>
        <taxon>Rhabditidae</taxon>
        <taxon>Peloderinae</taxon>
        <taxon>Caenorhabditis</taxon>
    </lineage>
</organism>
<dbReference type="EMBL" id="CAJGYM010000007">
    <property type="protein sequence ID" value="CAD6188004.1"/>
    <property type="molecule type" value="Genomic_DNA"/>
</dbReference>
<feature type="coiled-coil region" evidence="13">
    <location>
        <begin position="1997"/>
        <end position="2024"/>
    </location>
</feature>
<reference evidence="16" key="1">
    <citation type="submission" date="2020-10" db="EMBL/GenBank/DDBJ databases">
        <authorList>
            <person name="Kikuchi T."/>
        </authorList>
    </citation>
    <scope>NUCLEOTIDE SEQUENCE</scope>
    <source>
        <strain evidence="16">NKZ352</strain>
    </source>
</reference>
<evidence type="ECO:0000256" key="5">
    <source>
        <dbReference type="ARBA" id="ARBA00022490"/>
    </source>
</evidence>
<dbReference type="SUPFAM" id="SSF46966">
    <property type="entry name" value="Spectrin repeat"/>
    <property type="match status" value="17"/>
</dbReference>
<dbReference type="SUPFAM" id="SSF47473">
    <property type="entry name" value="EF-hand"/>
    <property type="match status" value="1"/>
</dbReference>
<dbReference type="InterPro" id="IPR014837">
    <property type="entry name" value="EF-hand_Ca_insen"/>
</dbReference>
<dbReference type="FunFam" id="1.20.58.60:FF:000007">
    <property type="entry name" value="Spectrin alpha chain non-erythrocytic 1"/>
    <property type="match status" value="1"/>
</dbReference>
<keyword evidence="11" id="KW-0206">Cytoskeleton</keyword>
<feature type="coiled-coil region" evidence="13">
    <location>
        <begin position="620"/>
        <end position="665"/>
    </location>
</feature>
<dbReference type="CDD" id="cd00051">
    <property type="entry name" value="EFh"/>
    <property type="match status" value="1"/>
</dbReference>
<dbReference type="InterPro" id="IPR018159">
    <property type="entry name" value="Spectrin/alpha-actinin"/>
</dbReference>
<dbReference type="PROSITE" id="PS50222">
    <property type="entry name" value="EF_HAND_2"/>
    <property type="match status" value="2"/>
</dbReference>
<keyword evidence="7" id="KW-0479">Metal-binding</keyword>
<evidence type="ECO:0000256" key="13">
    <source>
        <dbReference type="SAM" id="Coils"/>
    </source>
</evidence>
<feature type="coiled-coil region" evidence="13">
    <location>
        <begin position="2068"/>
        <end position="2139"/>
    </location>
</feature>
<feature type="domain" description="SH3" evidence="14">
    <location>
        <begin position="967"/>
        <end position="1026"/>
    </location>
</feature>
<evidence type="ECO:0000259" key="14">
    <source>
        <dbReference type="PROSITE" id="PS50002"/>
    </source>
</evidence>
<dbReference type="OrthoDB" id="6018565at2759"/>
<evidence type="ECO:0000256" key="8">
    <source>
        <dbReference type="ARBA" id="ARBA00022737"/>
    </source>
</evidence>
<dbReference type="GO" id="GO:0005856">
    <property type="term" value="C:cytoskeleton"/>
    <property type="evidence" value="ECO:0007669"/>
    <property type="project" value="UniProtKB-SubCell"/>
</dbReference>
<dbReference type="Gene3D" id="2.30.30.40">
    <property type="entry name" value="SH3 Domains"/>
    <property type="match status" value="1"/>
</dbReference>
<dbReference type="Pfam" id="PF00435">
    <property type="entry name" value="Spectrin"/>
    <property type="match status" value="19"/>
</dbReference>
<dbReference type="Gene3D" id="1.10.238.10">
    <property type="entry name" value="EF-hand"/>
    <property type="match status" value="2"/>
</dbReference>
<dbReference type="SMART" id="SM00150">
    <property type="entry name" value="SPEC"/>
    <property type="match status" value="20"/>
</dbReference>
<dbReference type="InterPro" id="IPR036028">
    <property type="entry name" value="SH3-like_dom_sf"/>
</dbReference>
<dbReference type="GO" id="GO:0005509">
    <property type="term" value="F:calcium ion binding"/>
    <property type="evidence" value="ECO:0007669"/>
    <property type="project" value="InterPro"/>
</dbReference>
<dbReference type="SUPFAM" id="SSF50044">
    <property type="entry name" value="SH3-domain"/>
    <property type="match status" value="1"/>
</dbReference>
<keyword evidence="10" id="KW-0009">Actin-binding</keyword>
<name>A0A8S1GYE0_9PELO</name>
<evidence type="ECO:0000256" key="2">
    <source>
        <dbReference type="ARBA" id="ARBA00006826"/>
    </source>
</evidence>
<dbReference type="PANTHER" id="PTHR11915">
    <property type="entry name" value="SPECTRIN/FILAMIN RELATED CYTOSKELETAL PROTEIN"/>
    <property type="match status" value="1"/>
</dbReference>
<dbReference type="Pfam" id="PF08726">
    <property type="entry name" value="EFhand_Ca_insen"/>
    <property type="match status" value="1"/>
</dbReference>
<dbReference type="SMART" id="SM00326">
    <property type="entry name" value="SH3"/>
    <property type="match status" value="1"/>
</dbReference>
<dbReference type="InterPro" id="IPR002017">
    <property type="entry name" value="Spectrin_repeat"/>
</dbReference>
<keyword evidence="6" id="KW-0597">Phosphoprotein</keyword>
<dbReference type="InterPro" id="IPR011992">
    <property type="entry name" value="EF-hand-dom_pair"/>
</dbReference>
<keyword evidence="4" id="KW-0117">Actin capping</keyword>
<feature type="coiled-coil region" evidence="13">
    <location>
        <begin position="1416"/>
        <end position="1443"/>
    </location>
</feature>
<evidence type="ECO:0000259" key="15">
    <source>
        <dbReference type="PROSITE" id="PS50222"/>
    </source>
</evidence>
<dbReference type="GO" id="GO:0003779">
    <property type="term" value="F:actin binding"/>
    <property type="evidence" value="ECO:0007669"/>
    <property type="project" value="UniProtKB-KW"/>
</dbReference>
<dbReference type="Proteomes" id="UP000835052">
    <property type="component" value="Unassembled WGS sequence"/>
</dbReference>
<evidence type="ECO:0000256" key="1">
    <source>
        <dbReference type="ARBA" id="ARBA00004245"/>
    </source>
</evidence>
<evidence type="ECO:0000256" key="4">
    <source>
        <dbReference type="ARBA" id="ARBA00022467"/>
    </source>
</evidence>
<keyword evidence="8" id="KW-0677">Repeat</keyword>
<accession>A0A8S1GYE0</accession>
<comment type="caution">
    <text evidence="16">The sequence shown here is derived from an EMBL/GenBank/DDBJ whole genome shotgun (WGS) entry which is preliminary data.</text>
</comment>
<keyword evidence="9" id="KW-0106">Calcium</keyword>
<dbReference type="SMART" id="SM00054">
    <property type="entry name" value="EFh"/>
    <property type="match status" value="2"/>
</dbReference>
<dbReference type="SMART" id="SM01184">
    <property type="entry name" value="efhand_Ca_insen"/>
    <property type="match status" value="1"/>
</dbReference>
<gene>
    <name evidence="16" type="ORF">CAUJ_LOCUS3923</name>
</gene>
<evidence type="ECO:0000256" key="7">
    <source>
        <dbReference type="ARBA" id="ARBA00022723"/>
    </source>
</evidence>
<evidence type="ECO:0000256" key="10">
    <source>
        <dbReference type="ARBA" id="ARBA00023203"/>
    </source>
</evidence>
<keyword evidence="5" id="KW-0963">Cytoplasm</keyword>
<keyword evidence="17" id="KW-1185">Reference proteome</keyword>
<evidence type="ECO:0000256" key="6">
    <source>
        <dbReference type="ARBA" id="ARBA00022553"/>
    </source>
</evidence>
<dbReference type="FunFam" id="1.10.238.10:FF:000020">
    <property type="entry name" value="spectrin alpha chain, non-erythrocytic 1"/>
    <property type="match status" value="1"/>
</dbReference>
<evidence type="ECO:0000256" key="3">
    <source>
        <dbReference type="ARBA" id="ARBA00022443"/>
    </source>
</evidence>
<dbReference type="GO" id="GO:0051693">
    <property type="term" value="P:actin filament capping"/>
    <property type="evidence" value="ECO:0007669"/>
    <property type="project" value="UniProtKB-KW"/>
</dbReference>
<evidence type="ECO:0000256" key="9">
    <source>
        <dbReference type="ARBA" id="ARBA00022837"/>
    </source>
</evidence>
<dbReference type="GO" id="GO:0005737">
    <property type="term" value="C:cytoplasm"/>
    <property type="evidence" value="ECO:0007669"/>
    <property type="project" value="UniProtKB-ARBA"/>
</dbReference>
<feature type="domain" description="EF-hand" evidence="15">
    <location>
        <begin position="2294"/>
        <end position="2329"/>
    </location>
</feature>
<keyword evidence="13" id="KW-0175">Coiled coil</keyword>
<dbReference type="PRINTS" id="PR01887">
    <property type="entry name" value="SPECTRNALPHA"/>
</dbReference>
<dbReference type="Gene3D" id="1.20.58.60">
    <property type="match status" value="18"/>
</dbReference>
<sequence>MNDAPIQMCDDNAWRGAFLQRRRDAVLNHHDQFKDFAMEKRERLEEARRFLYFKRETDEFEIWMREKLETIPEENSFDIANLQTKIQKHEVFKAEVQANSKTLNGLDENGAEMISEKNFNSDLIKKRLEELHALWEKLFYQIDEKATRLRRVLVMQQFIRQCDDILYWIHEEEKTLETIDTSAESVEDMQLRFDSFLRDMHNQQHRVNDVNFAAEAFGNTENTEFSHGLEKLGEVNEKWNNLKTLAGIRKEKLYGAQQVQRLNHEISETLVWMKEKNAIVSNEENGRDSASVSQLQRKHEGVLRDLAAVEMKIEQLKQESMKVAGNHQDHSKEIQERLSQVLDAWDSLKVGAKNRKEDLARSRDLFQFVEDHREMSSWISDMQAILAADTSAIDVADAESLLEQHLELKGEIRARENLLTRVSSLGKELIELNVPEKEEIRNKLEKLANDDEALRVLWRNKCNFYEQLLELQLFYRDCEQAGTWMSRQETFLANSVDGKSLEEVEQLLKKHQDFERSIMSHEKKVRNIEDLFNKLLQNNHPASEEIVQQRNSILERRQRILDLSQKRLAQLNRSLQYESFFCDCTDLQSWIETKIESLRLSAEHKSDSNLIGLRAKLQRHSNCEQEVKANENRLESVRVEGKKLLKDNDDHSADVRRRIEQLEAKWNDLLSLFAEIRTKLQETEDEELFLQKTEDFLKWLESFESKVSSKYVGENVEAVKSLQKELNIISCDYEEYAGRLSFLDSLAEQMAKKNHSGIFDLVEKLKISRERYENSFLLLERRKALLDESSDVIHAIHEIDEELAWIDEKLSLARVKSNCSDPAAAPRLLKKQQALGAEIKSHEGQIEYVLRNADEKLNKGTMQNQLRGKATKLSEGWKQLKKEVEDGYNVLKNLFETHLFLSDAKEAEVWLLEKEPAILSKELGKDEDSAEILLKKHRALFSDLIAFKGKIESLRDRAERCDTHDFSGREYVVALVDYRASSPNEVSFEKGAIFPVINSSDKDWWKVESNGRQGFVPSGHVKRVELGREQDLMHDIVHTQKSIEKRYDVLIKLAEERNKKLDDAWKAFQLLREAENLTEWIDRAESATSQHIASDFDQVDFVTKKFDVFKGDLKEHEEKLKRMNDLAGAIICMRKSETTSRIKSRIEELNLRWRHLEETSMQREQQIDAVKIIQRFYTDVEEVMDRIREKLDVLNSDDVGRDILSVQALQKRHEGVEHELDALNEKRARLDDIANLLRKSHPEAAQHIYDLQRELSERWDQLVIRANFRKGLLLDAHDYHRFLSEYRDLLQWITSMNQLVLKNELATDVTGAEALLETHNEYRLEIDARAPAFLSFDQFGHQLISNKHSETPIISERLNKMNDFRNQLEDAWLQRRQVLEQCLELQFFNRDWEKEKCWIRARDAILERESQGTENLKAVQKKNEELRKALLAEEEKIKRLTSMADTLVSERHYDSENVALKRDDVISSWNNLKRRFNESQKELGESQTVQQINDDAEEMERWIADKFEIALEDNFYGSNIRQNYEKQQAFEAELRANHKRVQTFLEDARNSVSKWKKDDPVDEKLSDLSKKWNKLNKVTAEKTLRMKEANDQKHFLENVQDLEFWLDDVESTLQSDMFGNDLASVRSLLSKLQAVEADIALHEDNLLEVEDMYQNLVQSYNKGESKELGLHQKEIKNRFEVVRQMASRKRAVLSENLNIYLFLRDIDEEKAWMQEKIILTDNEDYGRDMQGVHNLRRKHRRIENEISNHEPHLIQLRHRGQELVQSTSNSDSDAGIKKKMTELTETLEQLLFKVEERHKSLDESEAFHQFLLDAGEEEAWMNENRLVLQSENLSEKMTGTQSLVKKHENFLCDLDVHRKRILNLVNSGKELTNGQNRHSTKIRRHCEMLKSRLAEIEVLADSRLRRLRENSAFLQFMWKCDTVDTWISEKEELVKLDEDIKDISRVELILAKQKTFNAGLYAFHKEGIERIGELRDQLLANEHQKKDLIDKRYSGVVQRWENLLKKSEERLRKLLELRQSFEKIEGLYLNFAKMASAFNSWIENAEEDLTDPVQCNSLQDVLILCDSYARSQSNFEKAEQELKELQKLDRLIKSLHVAPTPYTWFTVEALEENWRNLKQTNKEREKELVQERMRQEENEQLRKDFAKLANDFDSWLSLTRQHMMDFGGSLEEQLEEMKRKSEEILSNKAKLKKIENLGAILEKQLILDNRYTEHSTVATSQAWDQIHQLSLRMQYNLEQQIQARNQSGVKEESLREFTLMFKHFDRTKSGRLDYQMLKNCLRALGFDLEIEDGKQDPEFEKILNFVDPNRDGSVTLQDFMSFMVREETENVQSTEDIRLAFRALTKDLKPFITSEELHSVLTPQQAEFCTRRMKTYVDSAGRPIPGALDYSQFVDVVFN</sequence>
<comment type="similarity">
    <text evidence="2">Belongs to the spectrin family.</text>
</comment>
<dbReference type="PROSITE" id="PS00018">
    <property type="entry name" value="EF_HAND_1"/>
    <property type="match status" value="1"/>
</dbReference>
<feature type="coiled-coil region" evidence="13">
    <location>
        <begin position="1625"/>
        <end position="1652"/>
    </location>
</feature>
<dbReference type="InterPro" id="IPR018247">
    <property type="entry name" value="EF_Hand_1_Ca_BS"/>
</dbReference>
<evidence type="ECO:0000256" key="11">
    <source>
        <dbReference type="ARBA" id="ARBA00023212"/>
    </source>
</evidence>
<feature type="domain" description="EF-hand" evidence="15">
    <location>
        <begin position="2252"/>
        <end position="2287"/>
    </location>
</feature>
<dbReference type="InterPro" id="IPR001452">
    <property type="entry name" value="SH3_domain"/>
</dbReference>
<evidence type="ECO:0000313" key="17">
    <source>
        <dbReference type="Proteomes" id="UP000835052"/>
    </source>
</evidence>
<comment type="subcellular location">
    <subcellularLocation>
        <location evidence="1">Cytoplasm</location>
        <location evidence="1">Cytoskeleton</location>
    </subcellularLocation>
</comment>
<dbReference type="PROSITE" id="PS50002">
    <property type="entry name" value="SH3"/>
    <property type="match status" value="1"/>
</dbReference>
<dbReference type="CDD" id="cd00176">
    <property type="entry name" value="SPEC"/>
    <property type="match status" value="12"/>
</dbReference>
<dbReference type="FunFam" id="1.20.58.60:FF:000013">
    <property type="entry name" value="Spectrin alpha chain, non-erythrocytic 1"/>
    <property type="match status" value="1"/>
</dbReference>
<feature type="coiled-coil region" evidence="13">
    <location>
        <begin position="504"/>
        <end position="538"/>
    </location>
</feature>
<feature type="coiled-coil region" evidence="13">
    <location>
        <begin position="1177"/>
        <end position="1240"/>
    </location>
</feature>
<dbReference type="Pfam" id="PF00018">
    <property type="entry name" value="SH3_1"/>
    <property type="match status" value="1"/>
</dbReference>
<proteinExistence type="inferred from homology"/>
<dbReference type="InterPro" id="IPR002048">
    <property type="entry name" value="EF_hand_dom"/>
</dbReference>